<evidence type="ECO:0000256" key="1">
    <source>
        <dbReference type="SAM" id="MobiDB-lite"/>
    </source>
</evidence>
<feature type="compositionally biased region" description="Low complexity" evidence="1">
    <location>
        <begin position="153"/>
        <end position="162"/>
    </location>
</feature>
<sequence>MARGDDHAAAGGGSDLFEMACFKPQPKKPAERTWGEAATDTVVQLAEGVNNNAGAVPHLFAPHSGVAAFFRDNADHWRGKQSEAMRRKVADADAQIAQANQDFIVDQAWPQRKPTARLPKTCSPTLCPISPHGARARRLTLPTRPRRSRGWRSWKSSSEAWA</sequence>
<feature type="region of interest" description="Disordered" evidence="1">
    <location>
        <begin position="115"/>
        <end position="162"/>
    </location>
</feature>
<feature type="compositionally biased region" description="Basic residues" evidence="1">
    <location>
        <begin position="134"/>
        <end position="152"/>
    </location>
</feature>
<accession>A0A1H0WNK0</accession>
<organism evidence="2 3">
    <name type="scientific">Paracidovorax cattleyae</name>
    <dbReference type="NCBI Taxonomy" id="80868"/>
    <lineage>
        <taxon>Bacteria</taxon>
        <taxon>Pseudomonadati</taxon>
        <taxon>Pseudomonadota</taxon>
        <taxon>Betaproteobacteria</taxon>
        <taxon>Burkholderiales</taxon>
        <taxon>Comamonadaceae</taxon>
        <taxon>Paracidovorax</taxon>
    </lineage>
</organism>
<dbReference type="AlphaFoldDB" id="A0A1H0WNK0"/>
<protein>
    <submittedName>
        <fullName evidence="2">Uncharacterized protein</fullName>
    </submittedName>
</protein>
<dbReference type="Proteomes" id="UP000199317">
    <property type="component" value="Unassembled WGS sequence"/>
</dbReference>
<evidence type="ECO:0000313" key="3">
    <source>
        <dbReference type="Proteomes" id="UP000199317"/>
    </source>
</evidence>
<keyword evidence="3" id="KW-1185">Reference proteome</keyword>
<dbReference type="EMBL" id="FNJL01000045">
    <property type="protein sequence ID" value="SDP92218.1"/>
    <property type="molecule type" value="Genomic_DNA"/>
</dbReference>
<gene>
    <name evidence="2" type="ORF">SAMN04489708_1452</name>
</gene>
<name>A0A1H0WNK0_9BURK</name>
<reference evidence="3" key="1">
    <citation type="submission" date="2016-10" db="EMBL/GenBank/DDBJ databases">
        <authorList>
            <person name="Varghese N."/>
            <person name="Submissions S."/>
        </authorList>
    </citation>
    <scope>NUCLEOTIDE SEQUENCE [LARGE SCALE GENOMIC DNA]</scope>
    <source>
        <strain evidence="3">DSM 17101</strain>
    </source>
</reference>
<evidence type="ECO:0000313" key="2">
    <source>
        <dbReference type="EMBL" id="SDP92218.1"/>
    </source>
</evidence>
<proteinExistence type="predicted"/>